<dbReference type="InterPro" id="IPR015720">
    <property type="entry name" value="Emp24-like"/>
</dbReference>
<keyword evidence="6" id="KW-0472">Membrane</keyword>
<evidence type="ECO:0000256" key="1">
    <source>
        <dbReference type="ARBA" id="ARBA00004479"/>
    </source>
</evidence>
<keyword evidence="4 7" id="KW-0732">Signal</keyword>
<dbReference type="STRING" id="307507.A0A2V0P1W4"/>
<protein>
    <recommendedName>
        <fullName evidence="8">GOLD domain-containing protein</fullName>
    </recommendedName>
</protein>
<evidence type="ECO:0000256" key="5">
    <source>
        <dbReference type="ARBA" id="ARBA00022989"/>
    </source>
</evidence>
<dbReference type="GO" id="GO:0016020">
    <property type="term" value="C:membrane"/>
    <property type="evidence" value="ECO:0007669"/>
    <property type="project" value="UniProtKB-SubCell"/>
</dbReference>
<dbReference type="Pfam" id="PF01105">
    <property type="entry name" value="EMP24_GP25L"/>
    <property type="match status" value="1"/>
</dbReference>
<evidence type="ECO:0000313" key="10">
    <source>
        <dbReference type="Proteomes" id="UP000247498"/>
    </source>
</evidence>
<feature type="chain" id="PRO_5015837189" description="GOLD domain-containing protein" evidence="7">
    <location>
        <begin position="41"/>
        <end position="254"/>
    </location>
</feature>
<dbReference type="SMART" id="SM01190">
    <property type="entry name" value="EMP24_GP25L"/>
    <property type="match status" value="1"/>
</dbReference>
<keyword evidence="10" id="KW-1185">Reference proteome</keyword>
<dbReference type="InParanoid" id="A0A2V0P1W4"/>
<dbReference type="Proteomes" id="UP000247498">
    <property type="component" value="Unassembled WGS sequence"/>
</dbReference>
<dbReference type="OrthoDB" id="1929172at2759"/>
<evidence type="ECO:0000256" key="7">
    <source>
        <dbReference type="SAM" id="SignalP"/>
    </source>
</evidence>
<proteinExistence type="inferred from homology"/>
<feature type="domain" description="GOLD" evidence="8">
    <location>
        <begin position="40"/>
        <end position="241"/>
    </location>
</feature>
<evidence type="ECO:0000313" key="9">
    <source>
        <dbReference type="EMBL" id="GBF91187.1"/>
    </source>
</evidence>
<organism evidence="9 10">
    <name type="scientific">Raphidocelis subcapitata</name>
    <dbReference type="NCBI Taxonomy" id="307507"/>
    <lineage>
        <taxon>Eukaryota</taxon>
        <taxon>Viridiplantae</taxon>
        <taxon>Chlorophyta</taxon>
        <taxon>core chlorophytes</taxon>
        <taxon>Chlorophyceae</taxon>
        <taxon>CS clade</taxon>
        <taxon>Sphaeropleales</taxon>
        <taxon>Selenastraceae</taxon>
        <taxon>Raphidocelis</taxon>
    </lineage>
</organism>
<comment type="similarity">
    <text evidence="2">Belongs to the EMP24/GP25L family.</text>
</comment>
<feature type="signal peptide" evidence="7">
    <location>
        <begin position="1"/>
        <end position="40"/>
    </location>
</feature>
<dbReference type="PANTHER" id="PTHR22811">
    <property type="entry name" value="TRANSMEMBRANE EMP24 DOMAIN-CONTAINING PROTEIN"/>
    <property type="match status" value="1"/>
</dbReference>
<evidence type="ECO:0000256" key="6">
    <source>
        <dbReference type="ARBA" id="ARBA00023136"/>
    </source>
</evidence>
<accession>A0A2V0P1W4</accession>
<evidence type="ECO:0000256" key="2">
    <source>
        <dbReference type="ARBA" id="ARBA00007104"/>
    </source>
</evidence>
<evidence type="ECO:0000256" key="4">
    <source>
        <dbReference type="ARBA" id="ARBA00022729"/>
    </source>
</evidence>
<dbReference type="InterPro" id="IPR009038">
    <property type="entry name" value="GOLD_dom"/>
</dbReference>
<keyword evidence="5" id="KW-1133">Transmembrane helix</keyword>
<comment type="caution">
    <text evidence="9">The sequence shown here is derived from an EMBL/GenBank/DDBJ whole genome shotgun (WGS) entry which is preliminary data.</text>
</comment>
<keyword evidence="3" id="KW-0812">Transmembrane</keyword>
<sequence length="254" mass="27387">MRRQRASSCGAAAAPRAACAAPPLLLLLLLLAAAPRRGAALKVTVHQGDAAECLTQHVGQEHFEAEGAPRIEGAFFVGRRHENVPASATARLYSPSGELMWTQSHVDAESHFNIAARGPGTYKICFESHTRADMVVDLVYLTLGHLRRPGVVNVPKGTSDSRSKEIAKRDHLEDVRRGVMVVGELVEIVGGEQRYLQRKLERHIQTCHSNNRRTLGYTLLEVAALAGVSLLNIGVVTGMFRGAAAGAYGGRIVV</sequence>
<comment type="subcellular location">
    <subcellularLocation>
        <location evidence="1">Membrane</location>
        <topology evidence="1">Single-pass type I membrane protein</topology>
    </subcellularLocation>
</comment>
<dbReference type="EMBL" id="BDRX01000022">
    <property type="protein sequence ID" value="GBF91187.1"/>
    <property type="molecule type" value="Genomic_DNA"/>
</dbReference>
<evidence type="ECO:0000256" key="3">
    <source>
        <dbReference type="ARBA" id="ARBA00022692"/>
    </source>
</evidence>
<evidence type="ECO:0000259" key="8">
    <source>
        <dbReference type="SMART" id="SM01190"/>
    </source>
</evidence>
<dbReference type="AlphaFoldDB" id="A0A2V0P1W4"/>
<gene>
    <name evidence="9" type="ORF">Rsub_04856</name>
</gene>
<reference evidence="9 10" key="1">
    <citation type="journal article" date="2018" name="Sci. Rep.">
        <title>Raphidocelis subcapitata (=Pseudokirchneriella subcapitata) provides an insight into genome evolution and environmental adaptations in the Sphaeropleales.</title>
        <authorList>
            <person name="Suzuki S."/>
            <person name="Yamaguchi H."/>
            <person name="Nakajima N."/>
            <person name="Kawachi M."/>
        </authorList>
    </citation>
    <scope>NUCLEOTIDE SEQUENCE [LARGE SCALE GENOMIC DNA]</scope>
    <source>
        <strain evidence="9 10">NIES-35</strain>
    </source>
</reference>
<name>A0A2V0P1W4_9CHLO</name>